<dbReference type="Proteomes" id="UP001363622">
    <property type="component" value="Unassembled WGS sequence"/>
</dbReference>
<sequence>MYRNRNDPRFRRTLDELSHNIESANEAAQEGIYTFSHNYVHPCFYSVTNCFQACWQPCFGSAEARLRRRKGRGRGRAELNFDFYDDWDNDDDEDEPFGRGNSEFDRLLAGQGTSTQSQPARQRAMSYGARRGDKINHGRRKSAVPPHYGDPDPTLIPTSSYFGFLSRLPWKVGGRALRYKPSAADLQEHPGQARRSIEEEQQPLIEDADEYPGYFNSTRRERSKTTGSGHTADSLSSRGDILPSEDELDDAVPLDDEFSLVLERRNTGVGHDDHSNSSTRALLGRMSHGSRISTRTVSSKSTAESRRKSAVAPPADNKQSDAALSKDASMSDLKLEEARVQQQEEEAIERNRDAAMTLALKRGLKADDPVVRRRFPIATASEDKLPIPSPTPSSPRTAIRHEAASPHSMPQSPAAVPIPTFESHQAATVGSPTGAGKPPNANTPQQRSELQGQEDFIPARLPHFQSKTD</sequence>
<feature type="compositionally biased region" description="Polar residues" evidence="1">
    <location>
        <begin position="225"/>
        <end position="237"/>
    </location>
</feature>
<dbReference type="EMBL" id="JBBPHU010000002">
    <property type="protein sequence ID" value="KAK7522252.1"/>
    <property type="molecule type" value="Genomic_DNA"/>
</dbReference>
<feature type="region of interest" description="Disordered" evidence="1">
    <location>
        <begin position="183"/>
        <end position="252"/>
    </location>
</feature>
<proteinExistence type="predicted"/>
<evidence type="ECO:0000313" key="3">
    <source>
        <dbReference type="Proteomes" id="UP001363622"/>
    </source>
</evidence>
<feature type="compositionally biased region" description="Acidic residues" evidence="1">
    <location>
        <begin position="243"/>
        <end position="252"/>
    </location>
</feature>
<protein>
    <submittedName>
        <fullName evidence="2">Uncharacterized protein</fullName>
    </submittedName>
</protein>
<feature type="region of interest" description="Disordered" evidence="1">
    <location>
        <begin position="267"/>
        <end position="348"/>
    </location>
</feature>
<feature type="compositionally biased region" description="Polar residues" evidence="1">
    <location>
        <begin position="440"/>
        <end position="451"/>
    </location>
</feature>
<evidence type="ECO:0000256" key="1">
    <source>
        <dbReference type="SAM" id="MobiDB-lite"/>
    </source>
</evidence>
<accession>A0ABR1KVQ1</accession>
<feature type="region of interest" description="Disordered" evidence="1">
    <location>
        <begin position="381"/>
        <end position="469"/>
    </location>
</feature>
<feature type="compositionally biased region" description="Polar residues" evidence="1">
    <location>
        <begin position="290"/>
        <end position="302"/>
    </location>
</feature>
<feature type="region of interest" description="Disordered" evidence="1">
    <location>
        <begin position="109"/>
        <end position="128"/>
    </location>
</feature>
<gene>
    <name evidence="2" type="ORF">IWZ03DRAFT_306019</name>
</gene>
<evidence type="ECO:0000313" key="2">
    <source>
        <dbReference type="EMBL" id="KAK7522252.1"/>
    </source>
</evidence>
<reference evidence="2 3" key="1">
    <citation type="submission" date="2024-04" db="EMBL/GenBank/DDBJ databases">
        <title>Phyllosticta paracitricarpa is synonymous to the EU quarantine fungus P. citricarpa based on phylogenomic analyses.</title>
        <authorList>
            <consortium name="Lawrence Berkeley National Laboratory"/>
            <person name="Van Ingen-Buijs V.A."/>
            <person name="Van Westerhoven A.C."/>
            <person name="Haridas S."/>
            <person name="Skiadas P."/>
            <person name="Martin F."/>
            <person name="Groenewald J.Z."/>
            <person name="Crous P.W."/>
            <person name="Seidl M.F."/>
        </authorList>
    </citation>
    <scope>NUCLEOTIDE SEQUENCE [LARGE SCALE GENOMIC DNA]</scope>
    <source>
        <strain evidence="2 3">CBS 123371</strain>
    </source>
</reference>
<keyword evidence="3" id="KW-1185">Reference proteome</keyword>
<feature type="compositionally biased region" description="Polar residues" evidence="1">
    <location>
        <begin position="422"/>
        <end position="431"/>
    </location>
</feature>
<organism evidence="2 3">
    <name type="scientific">Phyllosticta citriasiana</name>
    <dbReference type="NCBI Taxonomy" id="595635"/>
    <lineage>
        <taxon>Eukaryota</taxon>
        <taxon>Fungi</taxon>
        <taxon>Dikarya</taxon>
        <taxon>Ascomycota</taxon>
        <taxon>Pezizomycotina</taxon>
        <taxon>Dothideomycetes</taxon>
        <taxon>Dothideomycetes incertae sedis</taxon>
        <taxon>Botryosphaeriales</taxon>
        <taxon>Phyllostictaceae</taxon>
        <taxon>Phyllosticta</taxon>
    </lineage>
</organism>
<name>A0ABR1KVQ1_9PEZI</name>
<comment type="caution">
    <text evidence="2">The sequence shown here is derived from an EMBL/GenBank/DDBJ whole genome shotgun (WGS) entry which is preliminary data.</text>
</comment>
<feature type="compositionally biased region" description="Polar residues" evidence="1">
    <location>
        <begin position="111"/>
        <end position="120"/>
    </location>
</feature>